<keyword evidence="2" id="KW-0067">ATP-binding</keyword>
<keyword evidence="2" id="KW-0547">Nucleotide-binding</keyword>
<name>A0ABV7BQV7_9PROT</name>
<organism evidence="2 3">
    <name type="scientific">Falsiroseomonas tokyonensis</name>
    <dbReference type="NCBI Taxonomy" id="430521"/>
    <lineage>
        <taxon>Bacteria</taxon>
        <taxon>Pseudomonadati</taxon>
        <taxon>Pseudomonadota</taxon>
        <taxon>Alphaproteobacteria</taxon>
        <taxon>Acetobacterales</taxon>
        <taxon>Roseomonadaceae</taxon>
        <taxon>Falsiroseomonas</taxon>
    </lineage>
</organism>
<dbReference type="PANTHER" id="PTHR35526">
    <property type="entry name" value="ANTI-SIGMA-F FACTOR RSBW-RELATED"/>
    <property type="match status" value="1"/>
</dbReference>
<feature type="domain" description="Histidine kinase/HSP90-like ATPase" evidence="1">
    <location>
        <begin position="9"/>
        <end position="134"/>
    </location>
</feature>
<dbReference type="GO" id="GO:0005524">
    <property type="term" value="F:ATP binding"/>
    <property type="evidence" value="ECO:0007669"/>
    <property type="project" value="UniProtKB-KW"/>
</dbReference>
<protein>
    <submittedName>
        <fullName evidence="2">ATP-binding protein</fullName>
    </submittedName>
</protein>
<dbReference type="Pfam" id="PF13581">
    <property type="entry name" value="HATPase_c_2"/>
    <property type="match status" value="1"/>
</dbReference>
<reference evidence="3" key="1">
    <citation type="journal article" date="2019" name="Int. J. Syst. Evol. Microbiol.">
        <title>The Global Catalogue of Microorganisms (GCM) 10K type strain sequencing project: providing services to taxonomists for standard genome sequencing and annotation.</title>
        <authorList>
            <consortium name="The Broad Institute Genomics Platform"/>
            <consortium name="The Broad Institute Genome Sequencing Center for Infectious Disease"/>
            <person name="Wu L."/>
            <person name="Ma J."/>
        </authorList>
    </citation>
    <scope>NUCLEOTIDE SEQUENCE [LARGE SCALE GENOMIC DNA]</scope>
    <source>
        <strain evidence="3">CGMCC 1.16855</strain>
    </source>
</reference>
<dbReference type="InterPro" id="IPR003594">
    <property type="entry name" value="HATPase_dom"/>
</dbReference>
<sequence>MPPALDITIPPDTEAVARLLDALEAFAEEAELPPKVAHRLAVVVEELAANVAMHGGSGPGAATFVAVTVRQQDGAVIASIEDDGRAFDPLSRAAPDTEAALEDRDVGGLGVHFVRQMTRSLDYSRADGRNRLVAVLDASG</sequence>
<comment type="caution">
    <text evidence="2">The sequence shown here is derived from an EMBL/GenBank/DDBJ whole genome shotgun (WGS) entry which is preliminary data.</text>
</comment>
<gene>
    <name evidence="2" type="ORF">ACFOD3_09175</name>
</gene>
<evidence type="ECO:0000259" key="1">
    <source>
        <dbReference type="Pfam" id="PF13581"/>
    </source>
</evidence>
<dbReference type="Proteomes" id="UP001595420">
    <property type="component" value="Unassembled WGS sequence"/>
</dbReference>
<proteinExistence type="predicted"/>
<dbReference type="RefSeq" id="WP_216836124.1">
    <property type="nucleotide sequence ID" value="NZ_JAFNJS010000002.1"/>
</dbReference>
<evidence type="ECO:0000313" key="3">
    <source>
        <dbReference type="Proteomes" id="UP001595420"/>
    </source>
</evidence>
<dbReference type="CDD" id="cd16936">
    <property type="entry name" value="HATPase_RsbW-like"/>
    <property type="match status" value="1"/>
</dbReference>
<dbReference type="PANTHER" id="PTHR35526:SF6">
    <property type="entry name" value="SLR1861 PROTEIN"/>
    <property type="match status" value="1"/>
</dbReference>
<keyword evidence="3" id="KW-1185">Reference proteome</keyword>
<evidence type="ECO:0000313" key="2">
    <source>
        <dbReference type="EMBL" id="MFC3000065.1"/>
    </source>
</evidence>
<dbReference type="EMBL" id="JBHRSB010000002">
    <property type="protein sequence ID" value="MFC3000065.1"/>
    <property type="molecule type" value="Genomic_DNA"/>
</dbReference>
<dbReference type="InterPro" id="IPR050267">
    <property type="entry name" value="Anti-sigma-factor_SerPK"/>
</dbReference>
<accession>A0ABV7BQV7</accession>